<evidence type="ECO:0000256" key="1">
    <source>
        <dbReference type="SAM" id="MobiDB-lite"/>
    </source>
</evidence>
<accession>A0ABD3R3R5</accession>
<comment type="caution">
    <text evidence="2">The sequence shown here is derived from an EMBL/GenBank/DDBJ whole genome shotgun (WGS) entry which is preliminary data.</text>
</comment>
<proteinExistence type="predicted"/>
<reference evidence="2 3" key="1">
    <citation type="submission" date="2024-10" db="EMBL/GenBank/DDBJ databases">
        <title>Updated reference genomes for cyclostephanoid diatoms.</title>
        <authorList>
            <person name="Roberts W.R."/>
            <person name="Alverson A.J."/>
        </authorList>
    </citation>
    <scope>NUCLEOTIDE SEQUENCE [LARGE SCALE GENOMIC DNA]</scope>
    <source>
        <strain evidence="2 3">AJA228-03</strain>
    </source>
</reference>
<sequence length="56" mass="6331">MCVRGDDKCRSSPSSLSLIGPPPERSLVRNVRIGPTRDRWLNRRDDYSSTARVVSD</sequence>
<dbReference type="Proteomes" id="UP001530377">
    <property type="component" value="Unassembled WGS sequence"/>
</dbReference>
<dbReference type="AlphaFoldDB" id="A0ABD3R3R5"/>
<evidence type="ECO:0000313" key="2">
    <source>
        <dbReference type="EMBL" id="KAL3807470.1"/>
    </source>
</evidence>
<feature type="compositionally biased region" description="Basic and acidic residues" evidence="1">
    <location>
        <begin position="1"/>
        <end position="10"/>
    </location>
</feature>
<protein>
    <submittedName>
        <fullName evidence="2">Uncharacterized protein</fullName>
    </submittedName>
</protein>
<gene>
    <name evidence="2" type="ORF">ACHAXA_006299</name>
</gene>
<evidence type="ECO:0000313" key="3">
    <source>
        <dbReference type="Proteomes" id="UP001530377"/>
    </source>
</evidence>
<keyword evidence="3" id="KW-1185">Reference proteome</keyword>
<feature type="region of interest" description="Disordered" evidence="1">
    <location>
        <begin position="1"/>
        <end position="28"/>
    </location>
</feature>
<name>A0ABD3R3R5_9STRA</name>
<dbReference type="EMBL" id="JALLPB020000626">
    <property type="protein sequence ID" value="KAL3807470.1"/>
    <property type="molecule type" value="Genomic_DNA"/>
</dbReference>
<organism evidence="2 3">
    <name type="scientific">Cyclostephanos tholiformis</name>
    <dbReference type="NCBI Taxonomy" id="382380"/>
    <lineage>
        <taxon>Eukaryota</taxon>
        <taxon>Sar</taxon>
        <taxon>Stramenopiles</taxon>
        <taxon>Ochrophyta</taxon>
        <taxon>Bacillariophyta</taxon>
        <taxon>Coscinodiscophyceae</taxon>
        <taxon>Thalassiosirophycidae</taxon>
        <taxon>Stephanodiscales</taxon>
        <taxon>Stephanodiscaceae</taxon>
        <taxon>Cyclostephanos</taxon>
    </lineage>
</organism>